<dbReference type="EMBL" id="CP091511">
    <property type="protein sequence ID" value="UOO88706.1"/>
    <property type="molecule type" value="Genomic_DNA"/>
</dbReference>
<name>A0ABY4DYV6_9NEIS</name>
<accession>A0ABY4DYV6</accession>
<organism evidence="1 2">
    <name type="scientific">Vitreoscilla massiliensis</name>
    <dbReference type="NCBI Taxonomy" id="1689272"/>
    <lineage>
        <taxon>Bacteria</taxon>
        <taxon>Pseudomonadati</taxon>
        <taxon>Pseudomonadota</taxon>
        <taxon>Betaproteobacteria</taxon>
        <taxon>Neisseriales</taxon>
        <taxon>Neisseriaceae</taxon>
        <taxon>Vitreoscilla</taxon>
    </lineage>
</organism>
<reference evidence="1 2" key="1">
    <citation type="journal article" date="2022" name="Res Sq">
        <title>Evolution of multicellular longitudinally dividing oral cavity symbionts (Neisseriaceae).</title>
        <authorList>
            <person name="Nyongesa S."/>
            <person name="Weber P."/>
            <person name="Bernet E."/>
            <person name="Pullido F."/>
            <person name="Nieckarz M."/>
            <person name="Delaby M."/>
            <person name="Nieves C."/>
            <person name="Viehboeck T."/>
            <person name="Krause N."/>
            <person name="Rivera-Millot A."/>
            <person name="Nakamura A."/>
            <person name="Vischer N."/>
            <person name="VanNieuwenhze M."/>
            <person name="Brun Y."/>
            <person name="Cava F."/>
            <person name="Bulgheresi S."/>
            <person name="Veyrier F."/>
        </authorList>
    </citation>
    <scope>NUCLEOTIDE SEQUENCE [LARGE SCALE GENOMIC DNA]</scope>
    <source>
        <strain evidence="1 2">SN4</strain>
    </source>
</reference>
<sequence length="206" mass="22822">MQRSYYHDGVATFLSTKPQAVLGELVQKHGFDLNELQRNAWVAQINILQQQLQALPDAQLYFEFAIPRMGKRVDNIVLLPNAIVVLEFKIGAQNYPQHAKTQVIDYCLDLLNFHAGSHGKRVVPVLVCSQAPAQELNWGSVAQLHDCVCCNQDNLGAVLQQVAAHCEAEAAFESHAWAESAYKPTPTIIEAARFVSSASGCRHYPP</sequence>
<dbReference type="Proteomes" id="UP000832011">
    <property type="component" value="Chromosome"/>
</dbReference>
<keyword evidence="2" id="KW-1185">Reference proteome</keyword>
<evidence type="ECO:0000313" key="1">
    <source>
        <dbReference type="EMBL" id="UOO88706.1"/>
    </source>
</evidence>
<protein>
    <submittedName>
        <fullName evidence="1">Uncharacterized protein</fullName>
    </submittedName>
</protein>
<evidence type="ECO:0000313" key="2">
    <source>
        <dbReference type="Proteomes" id="UP000832011"/>
    </source>
</evidence>
<gene>
    <name evidence="1" type="ORF">LVJ82_14745</name>
</gene>
<proteinExistence type="predicted"/>
<dbReference type="RefSeq" id="WP_199822606.1">
    <property type="nucleotide sequence ID" value="NZ_CABKVG010000010.1"/>
</dbReference>